<keyword evidence="1" id="KW-1185">Reference proteome</keyword>
<protein>
    <submittedName>
        <fullName evidence="2">Uncharacterized protein</fullName>
    </submittedName>
</protein>
<organism evidence="1 2">
    <name type="scientific">Panagrolaimus davidi</name>
    <dbReference type="NCBI Taxonomy" id="227884"/>
    <lineage>
        <taxon>Eukaryota</taxon>
        <taxon>Metazoa</taxon>
        <taxon>Ecdysozoa</taxon>
        <taxon>Nematoda</taxon>
        <taxon>Chromadorea</taxon>
        <taxon>Rhabditida</taxon>
        <taxon>Tylenchina</taxon>
        <taxon>Panagrolaimomorpha</taxon>
        <taxon>Panagrolaimoidea</taxon>
        <taxon>Panagrolaimidae</taxon>
        <taxon>Panagrolaimus</taxon>
    </lineage>
</organism>
<reference evidence="2" key="1">
    <citation type="submission" date="2022-11" db="UniProtKB">
        <authorList>
            <consortium name="WormBaseParasite"/>
        </authorList>
    </citation>
    <scope>IDENTIFICATION</scope>
</reference>
<name>A0A914Q9U6_9BILA</name>
<dbReference type="AlphaFoldDB" id="A0A914Q9U6"/>
<sequence>MILKKHSPEIRDGGTHMTRVEMINEVQEKIVQKSTKKLMRPTLLTNINVLPEEITIDNEPVENPKTHQRTTVASIISATDAPEQPEIVKSQKYKVRRSQKNIPELETEEQHPNVKHYQSERLRKLSTKLRYVKARYNAMKVEYLQRLRQINERKISLAIKTIPVDPSVIAKEINDEPKKIISTVLIDNEPSNSQESVSTPL</sequence>
<proteinExistence type="predicted"/>
<evidence type="ECO:0000313" key="2">
    <source>
        <dbReference type="WBParaSite" id="PDA_v2.g25911.t1"/>
    </source>
</evidence>
<dbReference type="WBParaSite" id="PDA_v2.g25911.t1">
    <property type="protein sequence ID" value="PDA_v2.g25911.t1"/>
    <property type="gene ID" value="PDA_v2.g25911"/>
</dbReference>
<evidence type="ECO:0000313" key="1">
    <source>
        <dbReference type="Proteomes" id="UP000887578"/>
    </source>
</evidence>
<accession>A0A914Q9U6</accession>
<dbReference type="Proteomes" id="UP000887578">
    <property type="component" value="Unplaced"/>
</dbReference>